<accession>A0AAN8X865</accession>
<comment type="caution">
    <text evidence="1">The sequence shown here is derived from an EMBL/GenBank/DDBJ whole genome shotgun (WGS) entry which is preliminary data.</text>
</comment>
<dbReference type="AlphaFoldDB" id="A0AAN8X865"/>
<gene>
    <name evidence="1" type="ORF">SK128_015819</name>
</gene>
<dbReference type="EMBL" id="JAXCGZ010010172">
    <property type="protein sequence ID" value="KAK7075763.1"/>
    <property type="molecule type" value="Genomic_DNA"/>
</dbReference>
<organism evidence="1 2">
    <name type="scientific">Halocaridina rubra</name>
    <name type="common">Hawaiian red shrimp</name>
    <dbReference type="NCBI Taxonomy" id="373956"/>
    <lineage>
        <taxon>Eukaryota</taxon>
        <taxon>Metazoa</taxon>
        <taxon>Ecdysozoa</taxon>
        <taxon>Arthropoda</taxon>
        <taxon>Crustacea</taxon>
        <taxon>Multicrustacea</taxon>
        <taxon>Malacostraca</taxon>
        <taxon>Eumalacostraca</taxon>
        <taxon>Eucarida</taxon>
        <taxon>Decapoda</taxon>
        <taxon>Pleocyemata</taxon>
        <taxon>Caridea</taxon>
        <taxon>Atyoidea</taxon>
        <taxon>Atyidae</taxon>
        <taxon>Halocaridina</taxon>
    </lineage>
</organism>
<proteinExistence type="predicted"/>
<dbReference type="Proteomes" id="UP001381693">
    <property type="component" value="Unassembled WGS sequence"/>
</dbReference>
<protein>
    <submittedName>
        <fullName evidence="1">Uncharacterized protein</fullName>
    </submittedName>
</protein>
<evidence type="ECO:0000313" key="1">
    <source>
        <dbReference type="EMBL" id="KAK7075763.1"/>
    </source>
</evidence>
<evidence type="ECO:0000313" key="2">
    <source>
        <dbReference type="Proteomes" id="UP001381693"/>
    </source>
</evidence>
<reference evidence="1 2" key="1">
    <citation type="submission" date="2023-11" db="EMBL/GenBank/DDBJ databases">
        <title>Halocaridina rubra genome assembly.</title>
        <authorList>
            <person name="Smith C."/>
        </authorList>
    </citation>
    <scope>NUCLEOTIDE SEQUENCE [LARGE SCALE GENOMIC DNA]</scope>
    <source>
        <strain evidence="1">EP-1</strain>
        <tissue evidence="1">Whole</tissue>
    </source>
</reference>
<name>A0AAN8X865_HALRR</name>
<sequence>MMMKIFTTEKPAPRWEELSQYALYKGDICSMLQLSGLTAEDLCPPTLWLIQTGWGGLVVAILYPQGAEKSDLGVTQLVVNVGSLARPLSYKEE</sequence>
<keyword evidence="2" id="KW-1185">Reference proteome</keyword>